<keyword evidence="3" id="KW-0444">Lipid biosynthesis</keyword>
<evidence type="ECO:0000256" key="4">
    <source>
        <dbReference type="ARBA" id="ARBA00022679"/>
    </source>
</evidence>
<dbReference type="InterPro" id="IPR025202">
    <property type="entry name" value="PLD-like_dom"/>
</dbReference>
<dbReference type="NCBIfam" id="TIGR04265">
    <property type="entry name" value="bac_cardiolipin"/>
    <property type="match status" value="1"/>
</dbReference>
<keyword evidence="5 13" id="KW-0812">Transmembrane</keyword>
<dbReference type="InterPro" id="IPR022924">
    <property type="entry name" value="Cardiolipin_synthase"/>
</dbReference>
<keyword evidence="8" id="KW-0443">Lipid metabolism</keyword>
<keyword evidence="7 13" id="KW-1133">Transmembrane helix</keyword>
<dbReference type="SUPFAM" id="SSF56024">
    <property type="entry name" value="Phospholipase D/nuclease"/>
    <property type="match status" value="2"/>
</dbReference>
<feature type="domain" description="PLD phosphodiesterase" evidence="14">
    <location>
        <begin position="138"/>
        <end position="165"/>
    </location>
</feature>
<dbReference type="GO" id="GO:0008808">
    <property type="term" value="F:cardiolipin synthase activity"/>
    <property type="evidence" value="ECO:0007669"/>
    <property type="project" value="UniProtKB-UniRule"/>
</dbReference>
<keyword evidence="9 13" id="KW-0472">Membrane</keyword>
<dbReference type="Proteomes" id="UP000625804">
    <property type="component" value="Unassembled WGS sequence"/>
</dbReference>
<accession>A0A8J8GG30</accession>
<protein>
    <recommendedName>
        <fullName evidence="12">Cardiolipin synthase</fullName>
        <ecNumber evidence="12">2.7.8.-</ecNumber>
    </recommendedName>
</protein>
<evidence type="ECO:0000313" key="15">
    <source>
        <dbReference type="EMBL" id="NSL52997.1"/>
    </source>
</evidence>
<dbReference type="Gene3D" id="3.30.870.10">
    <property type="entry name" value="Endonuclease Chain A"/>
    <property type="match status" value="2"/>
</dbReference>
<evidence type="ECO:0000256" key="3">
    <source>
        <dbReference type="ARBA" id="ARBA00022516"/>
    </source>
</evidence>
<dbReference type="PANTHER" id="PTHR21248">
    <property type="entry name" value="CARDIOLIPIN SYNTHASE"/>
    <property type="match status" value="1"/>
</dbReference>
<dbReference type="SMART" id="SM00155">
    <property type="entry name" value="PLDc"/>
    <property type="match status" value="2"/>
</dbReference>
<dbReference type="Pfam" id="PF13091">
    <property type="entry name" value="PLDc_2"/>
    <property type="match status" value="2"/>
</dbReference>
<gene>
    <name evidence="15" type="primary">cls</name>
    <name evidence="15" type="ORF">HR057_14665</name>
</gene>
<dbReference type="AlphaFoldDB" id="A0A8J8GG30"/>
<name>A0A8J8GG30_9BACI</name>
<evidence type="ECO:0000256" key="8">
    <source>
        <dbReference type="ARBA" id="ARBA00023098"/>
    </source>
</evidence>
<organism evidence="15 16">
    <name type="scientific">Calidifontibacillus erzurumensis</name>
    <dbReference type="NCBI Taxonomy" id="2741433"/>
    <lineage>
        <taxon>Bacteria</taxon>
        <taxon>Bacillati</taxon>
        <taxon>Bacillota</taxon>
        <taxon>Bacilli</taxon>
        <taxon>Bacillales</taxon>
        <taxon>Bacillaceae</taxon>
        <taxon>Calidifontibacillus/Schinkia group</taxon>
        <taxon>Calidifontibacillus</taxon>
    </lineage>
</organism>
<dbReference type="GO" id="GO:0005886">
    <property type="term" value="C:plasma membrane"/>
    <property type="evidence" value="ECO:0007669"/>
    <property type="project" value="UniProtKB-SubCell"/>
</dbReference>
<keyword evidence="11" id="KW-1208">Phospholipid metabolism</keyword>
<evidence type="ECO:0000256" key="5">
    <source>
        <dbReference type="ARBA" id="ARBA00022692"/>
    </source>
</evidence>
<evidence type="ECO:0000256" key="12">
    <source>
        <dbReference type="NCBIfam" id="TIGR04265"/>
    </source>
</evidence>
<keyword evidence="6" id="KW-0677">Repeat</keyword>
<feature type="transmembrane region" description="Helical" evidence="13">
    <location>
        <begin position="6"/>
        <end position="23"/>
    </location>
</feature>
<proteinExistence type="predicted"/>
<evidence type="ECO:0000256" key="6">
    <source>
        <dbReference type="ARBA" id="ARBA00022737"/>
    </source>
</evidence>
<evidence type="ECO:0000256" key="7">
    <source>
        <dbReference type="ARBA" id="ARBA00022989"/>
    </source>
</evidence>
<comment type="subcellular location">
    <subcellularLocation>
        <location evidence="1">Cell membrane</location>
    </subcellularLocation>
</comment>
<keyword evidence="2" id="KW-1003">Cell membrane</keyword>
<sequence length="398" mass="46795">MTNILMFILVFFIWCTLDFYFGRKFHLKKVLKRHYPIRHGKWLLFTDGGDLFKNLFKDISNAKYHVHILFYIVKNDHVSLEFLDLLKKKAKEGVTVRLLLDRIGSYRISRKIIHSLKKSGIHVSFCNKPKFPFLFYSLNYRNHRKITVIDGTIGYFGGFNIGREYLGQDPYLGYWQDYHLKLVGDGVQDLQTEFLWDWKRATGEDLLKKKIYFPELSKGALPMRFLPTDGAHLKEFLVHLLNNAKTEILIGTPYFIPGKEILQVLVAALKRGVRVTILVPYKADHVLVREAAFPYFRQLLKAGGRIYRYTNGFYHGKIILIDNEYCDFGTANFDKRSLFINDELNCIIRDPIFIKKIRRELVNDILLRSEQLTLAEYKKRPFWHRGKEIVSSLISDLL</sequence>
<dbReference type="PANTHER" id="PTHR21248:SF7">
    <property type="entry name" value="MINOR CARDIOLIPIN SYNTHASE CLSB"/>
    <property type="match status" value="1"/>
</dbReference>
<dbReference type="CDD" id="cd09110">
    <property type="entry name" value="PLDc_CLS_1"/>
    <property type="match status" value="1"/>
</dbReference>
<evidence type="ECO:0000256" key="9">
    <source>
        <dbReference type="ARBA" id="ARBA00023136"/>
    </source>
</evidence>
<dbReference type="FunFam" id="3.30.870.10:FF:000014">
    <property type="entry name" value="Cardiolipin synthase"/>
    <property type="match status" value="1"/>
</dbReference>
<evidence type="ECO:0000259" key="14">
    <source>
        <dbReference type="PROSITE" id="PS50035"/>
    </source>
</evidence>
<evidence type="ECO:0000256" key="10">
    <source>
        <dbReference type="ARBA" id="ARBA00023209"/>
    </source>
</evidence>
<dbReference type="GO" id="GO:0032049">
    <property type="term" value="P:cardiolipin biosynthetic process"/>
    <property type="evidence" value="ECO:0007669"/>
    <property type="project" value="UniProtKB-UniRule"/>
</dbReference>
<evidence type="ECO:0000256" key="2">
    <source>
        <dbReference type="ARBA" id="ARBA00022475"/>
    </source>
</evidence>
<dbReference type="InterPro" id="IPR001736">
    <property type="entry name" value="PLipase_D/transphosphatidylase"/>
</dbReference>
<dbReference type="CDD" id="cd09112">
    <property type="entry name" value="PLDc_CLS_2"/>
    <property type="match status" value="1"/>
</dbReference>
<keyword evidence="10" id="KW-0594">Phospholipid biosynthesis</keyword>
<dbReference type="RefSeq" id="WP_173732197.1">
    <property type="nucleotide sequence ID" value="NZ_JABTTE010000025.1"/>
</dbReference>
<evidence type="ECO:0000256" key="13">
    <source>
        <dbReference type="SAM" id="Phobius"/>
    </source>
</evidence>
<dbReference type="EMBL" id="JABTTE010000025">
    <property type="protein sequence ID" value="NSL52997.1"/>
    <property type="molecule type" value="Genomic_DNA"/>
</dbReference>
<feature type="domain" description="PLD phosphodiesterase" evidence="14">
    <location>
        <begin position="310"/>
        <end position="337"/>
    </location>
</feature>
<evidence type="ECO:0000256" key="11">
    <source>
        <dbReference type="ARBA" id="ARBA00023264"/>
    </source>
</evidence>
<comment type="caution">
    <text evidence="15">The sequence shown here is derived from an EMBL/GenBank/DDBJ whole genome shotgun (WGS) entry which is preliminary data.</text>
</comment>
<keyword evidence="4" id="KW-0808">Transferase</keyword>
<reference evidence="15" key="1">
    <citation type="submission" date="2020-06" db="EMBL/GenBank/DDBJ databases">
        <title>A novel thermopfilic bacterium from Erzurum, Turkey.</title>
        <authorList>
            <person name="Adiguzel A."/>
            <person name="Ay H."/>
            <person name="Baltaci M.O."/>
        </authorList>
    </citation>
    <scope>NUCLEOTIDE SEQUENCE</scope>
    <source>
        <strain evidence="15">P2</strain>
    </source>
</reference>
<evidence type="ECO:0000256" key="1">
    <source>
        <dbReference type="ARBA" id="ARBA00004236"/>
    </source>
</evidence>
<keyword evidence="16" id="KW-1185">Reference proteome</keyword>
<dbReference type="PROSITE" id="PS50035">
    <property type="entry name" value="PLD"/>
    <property type="match status" value="2"/>
</dbReference>
<dbReference type="EC" id="2.7.8.-" evidence="12"/>
<evidence type="ECO:0000313" key="16">
    <source>
        <dbReference type="Proteomes" id="UP000625804"/>
    </source>
</evidence>